<dbReference type="PANTHER" id="PTHR43143:SF5">
    <property type="entry name" value="SECRETED PROTEIN"/>
    <property type="match status" value="1"/>
</dbReference>
<protein>
    <recommendedName>
        <fullName evidence="6">Metallophosphoesterase</fullName>
    </recommendedName>
</protein>
<reference evidence="4" key="1">
    <citation type="submission" date="2020-10" db="EMBL/GenBank/DDBJ databases">
        <title>Sequencing the genomes of 1000 actinobacteria strains.</title>
        <authorList>
            <person name="Klenk H.-P."/>
        </authorList>
    </citation>
    <scope>NUCLEOTIDE SEQUENCE</scope>
    <source>
        <strain evidence="4">DSM 46832</strain>
    </source>
</reference>
<evidence type="ECO:0008006" key="6">
    <source>
        <dbReference type="Google" id="ProtNLM"/>
    </source>
</evidence>
<evidence type="ECO:0000259" key="2">
    <source>
        <dbReference type="Pfam" id="PF00149"/>
    </source>
</evidence>
<dbReference type="GO" id="GO:0016787">
    <property type="term" value="F:hydrolase activity"/>
    <property type="evidence" value="ECO:0007669"/>
    <property type="project" value="InterPro"/>
</dbReference>
<dbReference type="Gene3D" id="3.60.21.10">
    <property type="match status" value="1"/>
</dbReference>
<dbReference type="InterPro" id="IPR004843">
    <property type="entry name" value="Calcineurin-like_PHP"/>
</dbReference>
<feature type="chain" id="PRO_5037657314" description="Metallophosphoesterase" evidence="1">
    <location>
        <begin position="39"/>
        <end position="459"/>
    </location>
</feature>
<gene>
    <name evidence="4" type="ORF">H4W31_000607</name>
</gene>
<dbReference type="SUPFAM" id="SSF56300">
    <property type="entry name" value="Metallo-dependent phosphatases"/>
    <property type="match status" value="1"/>
</dbReference>
<dbReference type="InterPro" id="IPR031768">
    <property type="entry name" value="CBM60_xylan-bd"/>
</dbReference>
<evidence type="ECO:0000256" key="1">
    <source>
        <dbReference type="SAM" id="SignalP"/>
    </source>
</evidence>
<dbReference type="RefSeq" id="WP_192765245.1">
    <property type="nucleotide sequence ID" value="NZ_JADBEB010000001.1"/>
</dbReference>
<proteinExistence type="predicted"/>
<feature type="domain" description="Calcineurin-like phosphoesterase" evidence="2">
    <location>
        <begin position="195"/>
        <end position="389"/>
    </location>
</feature>
<dbReference type="InterPro" id="IPR029052">
    <property type="entry name" value="Metallo-depent_PP-like"/>
</dbReference>
<dbReference type="PANTHER" id="PTHR43143">
    <property type="entry name" value="METALLOPHOSPHOESTERASE, CALCINEURIN SUPERFAMILY"/>
    <property type="match status" value="1"/>
</dbReference>
<dbReference type="EMBL" id="JADBEB010000001">
    <property type="protein sequence ID" value="MBE1484969.1"/>
    <property type="molecule type" value="Genomic_DNA"/>
</dbReference>
<accession>A0A927LZV7</accession>
<sequence>MEGTTVRTRKSRSVITSVIVVAAAVVTSGASFTGAASAAEPSQFSVVDGTIRPATGTPVPASGTHASLWSNSSYATTTIQGSGRVLVGAIGDNCEGWPTIRVTVDGAVVGESTIVSATSYGSYPVGAAVGAGQHSVRIQLVNDRSTASCDRNVHVAYARMETPATTTDPKFSFAVMPDTQQEVLNASDTRFRQRTDWLVGNRSALDLRFVTHSGDVVNWDTPDHSQYEIARNAMRPFETARIPYSLAIGNHDTQATGVGGSARDPARTRELVRDTTVFNRYFTAGQYGGVRGQFEAGKVDNSYSTYEAGGVQWLVLTLELWPRAEAVNWAKGVVAANSRHNVVVVTHDYIDGNGNIEQSASYGATSPQYLYDNLIKQYANIKFVFSGHVGVAANRVDTGVHGNRIYTFLQTFHSNTTNPVRLMEVDTAANSLRTWIYAPFNNQSFPEYDRTFTGIGLVR</sequence>
<organism evidence="4 5">
    <name type="scientific">Plantactinospora soyae</name>
    <dbReference type="NCBI Taxonomy" id="1544732"/>
    <lineage>
        <taxon>Bacteria</taxon>
        <taxon>Bacillati</taxon>
        <taxon>Actinomycetota</taxon>
        <taxon>Actinomycetes</taxon>
        <taxon>Micromonosporales</taxon>
        <taxon>Micromonosporaceae</taxon>
        <taxon>Plantactinospora</taxon>
    </lineage>
</organism>
<evidence type="ECO:0000259" key="3">
    <source>
        <dbReference type="Pfam" id="PF16841"/>
    </source>
</evidence>
<feature type="signal peptide" evidence="1">
    <location>
        <begin position="1"/>
        <end position="38"/>
    </location>
</feature>
<dbReference type="InterPro" id="IPR051918">
    <property type="entry name" value="STPP_CPPED1"/>
</dbReference>
<dbReference type="AlphaFoldDB" id="A0A927LZV7"/>
<name>A0A927LZV7_9ACTN</name>
<feature type="domain" description="Carbohydrate binding module xylan-binding" evidence="3">
    <location>
        <begin position="86"/>
        <end position="167"/>
    </location>
</feature>
<evidence type="ECO:0000313" key="5">
    <source>
        <dbReference type="Proteomes" id="UP000649753"/>
    </source>
</evidence>
<comment type="caution">
    <text evidence="4">The sequence shown here is derived from an EMBL/GenBank/DDBJ whole genome shotgun (WGS) entry which is preliminary data.</text>
</comment>
<dbReference type="Pfam" id="PF00149">
    <property type="entry name" value="Metallophos"/>
    <property type="match status" value="1"/>
</dbReference>
<dbReference type="Pfam" id="PF16841">
    <property type="entry name" value="CBM60"/>
    <property type="match status" value="1"/>
</dbReference>
<keyword evidence="1" id="KW-0732">Signal</keyword>
<evidence type="ECO:0000313" key="4">
    <source>
        <dbReference type="EMBL" id="MBE1484969.1"/>
    </source>
</evidence>
<keyword evidence="5" id="KW-1185">Reference proteome</keyword>
<dbReference type="Proteomes" id="UP000649753">
    <property type="component" value="Unassembled WGS sequence"/>
</dbReference>